<keyword evidence="1" id="KW-1133">Transmembrane helix</keyword>
<dbReference type="AlphaFoldDB" id="A0A1G2LGW2"/>
<name>A0A1G2LGW2_9BACT</name>
<gene>
    <name evidence="2" type="ORF">A3A44_01070</name>
</gene>
<evidence type="ECO:0000313" key="3">
    <source>
        <dbReference type="Proteomes" id="UP000178977"/>
    </source>
</evidence>
<keyword evidence="1" id="KW-0472">Membrane</keyword>
<feature type="transmembrane region" description="Helical" evidence="1">
    <location>
        <begin position="136"/>
        <end position="155"/>
    </location>
</feature>
<feature type="transmembrane region" description="Helical" evidence="1">
    <location>
        <begin position="228"/>
        <end position="249"/>
    </location>
</feature>
<dbReference type="STRING" id="1802281.A3A44_01070"/>
<dbReference type="Proteomes" id="UP000178977">
    <property type="component" value="Unassembled WGS sequence"/>
</dbReference>
<feature type="transmembrane region" description="Helical" evidence="1">
    <location>
        <begin position="111"/>
        <end position="130"/>
    </location>
</feature>
<feature type="transmembrane region" description="Helical" evidence="1">
    <location>
        <begin position="183"/>
        <end position="208"/>
    </location>
</feature>
<protein>
    <submittedName>
        <fullName evidence="2">Uncharacterized protein</fullName>
    </submittedName>
</protein>
<evidence type="ECO:0000256" key="1">
    <source>
        <dbReference type="SAM" id="Phobius"/>
    </source>
</evidence>
<comment type="caution">
    <text evidence="2">The sequence shown here is derived from an EMBL/GenBank/DDBJ whole genome shotgun (WGS) entry which is preliminary data.</text>
</comment>
<dbReference type="EMBL" id="MHQT01000006">
    <property type="protein sequence ID" value="OHA10052.1"/>
    <property type="molecule type" value="Genomic_DNA"/>
</dbReference>
<keyword evidence="1" id="KW-0812">Transmembrane</keyword>
<accession>A0A1G2LGW2</accession>
<sequence>MNGQTLNANAPVFLQVPETPAVPALPSAGQLFKETLRFYRAHLGIMLGIAAAPAALAAIAELSGKAAPQFFVAIIGIVAALAGIAGRIALMDAVAENGTPGGGITGAYQKAVHLLVPAIWLSALGSIAIIGGFFLLVVPGVILGLSLSFSLYVLVGEDKRGFAALVASWQYVRGYWLPVAWRFLFFGIVIILMALAVSIVLAVSGAPIDALRGGPSQGASFGGVVQALVSNFIVFPLSVIYAFSLYRALRRAKAASAPGAEETAALRKRLKIFMIIGIVGIVIGVAALGMLFVRYLPEIQNILENAGVNTVAPDALPQTPLNTAAGLLPLLRSFIGGR</sequence>
<proteinExistence type="predicted"/>
<reference evidence="2 3" key="1">
    <citation type="journal article" date="2016" name="Nat. Commun.">
        <title>Thousands of microbial genomes shed light on interconnected biogeochemical processes in an aquifer system.</title>
        <authorList>
            <person name="Anantharaman K."/>
            <person name="Brown C.T."/>
            <person name="Hug L.A."/>
            <person name="Sharon I."/>
            <person name="Castelle C.J."/>
            <person name="Probst A.J."/>
            <person name="Thomas B.C."/>
            <person name="Singh A."/>
            <person name="Wilkins M.J."/>
            <person name="Karaoz U."/>
            <person name="Brodie E.L."/>
            <person name="Williams K.H."/>
            <person name="Hubbard S.S."/>
            <person name="Banfield J.F."/>
        </authorList>
    </citation>
    <scope>NUCLEOTIDE SEQUENCE [LARGE SCALE GENOMIC DNA]</scope>
</reference>
<feature type="transmembrane region" description="Helical" evidence="1">
    <location>
        <begin position="41"/>
        <end position="60"/>
    </location>
</feature>
<feature type="transmembrane region" description="Helical" evidence="1">
    <location>
        <begin position="66"/>
        <end position="90"/>
    </location>
</feature>
<feature type="transmembrane region" description="Helical" evidence="1">
    <location>
        <begin position="270"/>
        <end position="293"/>
    </location>
</feature>
<evidence type="ECO:0000313" key="2">
    <source>
        <dbReference type="EMBL" id="OHA10052.1"/>
    </source>
</evidence>
<organism evidence="2 3">
    <name type="scientific">Candidatus Sungbacteria bacterium RIFCSPLOWO2_01_FULL_60_25</name>
    <dbReference type="NCBI Taxonomy" id="1802281"/>
    <lineage>
        <taxon>Bacteria</taxon>
        <taxon>Candidatus Sungiibacteriota</taxon>
    </lineage>
</organism>